<gene>
    <name evidence="2" type="ORF">O181_008617</name>
</gene>
<reference evidence="2" key="1">
    <citation type="submission" date="2021-03" db="EMBL/GenBank/DDBJ databases">
        <title>Draft genome sequence of rust myrtle Austropuccinia psidii MF-1, a brazilian biotype.</title>
        <authorList>
            <person name="Quecine M.C."/>
            <person name="Pachon D.M.R."/>
            <person name="Bonatelli M.L."/>
            <person name="Correr F.H."/>
            <person name="Franceschini L.M."/>
            <person name="Leite T.F."/>
            <person name="Margarido G.R.A."/>
            <person name="Almeida C.A."/>
            <person name="Ferrarezi J.A."/>
            <person name="Labate C.A."/>
        </authorList>
    </citation>
    <scope>NUCLEOTIDE SEQUENCE</scope>
    <source>
        <strain evidence="2">MF-1</strain>
    </source>
</reference>
<dbReference type="EMBL" id="AVOT02002013">
    <property type="protein sequence ID" value="MBW0468902.1"/>
    <property type="molecule type" value="Genomic_DNA"/>
</dbReference>
<comment type="caution">
    <text evidence="2">The sequence shown here is derived from an EMBL/GenBank/DDBJ whole genome shotgun (WGS) entry which is preliminary data.</text>
</comment>
<dbReference type="AlphaFoldDB" id="A0A9Q3BQ38"/>
<name>A0A9Q3BQ38_9BASI</name>
<dbReference type="Proteomes" id="UP000765509">
    <property type="component" value="Unassembled WGS sequence"/>
</dbReference>
<organism evidence="2 3">
    <name type="scientific">Austropuccinia psidii MF-1</name>
    <dbReference type="NCBI Taxonomy" id="1389203"/>
    <lineage>
        <taxon>Eukaryota</taxon>
        <taxon>Fungi</taxon>
        <taxon>Dikarya</taxon>
        <taxon>Basidiomycota</taxon>
        <taxon>Pucciniomycotina</taxon>
        <taxon>Pucciniomycetes</taxon>
        <taxon>Pucciniales</taxon>
        <taxon>Sphaerophragmiaceae</taxon>
        <taxon>Austropuccinia</taxon>
    </lineage>
</organism>
<protein>
    <submittedName>
        <fullName evidence="2">Uncharacterized protein</fullName>
    </submittedName>
</protein>
<proteinExistence type="predicted"/>
<evidence type="ECO:0000256" key="1">
    <source>
        <dbReference type="SAM" id="MobiDB-lite"/>
    </source>
</evidence>
<evidence type="ECO:0000313" key="2">
    <source>
        <dbReference type="EMBL" id="MBW0468902.1"/>
    </source>
</evidence>
<accession>A0A9Q3BQ38</accession>
<keyword evidence="3" id="KW-1185">Reference proteome</keyword>
<sequence>MLANKHTRNSRLLSNPSDHAARGVPDQNTPVRTPLWSTMMKASITKQKWTPEPQKGRRERFWTIRPVSSRINLSTPPPRPPPMVTSLLDQSKVIIQLMKDGNGERTFELGKIVTHGIQTPKTKPTKYPATRLSHS</sequence>
<evidence type="ECO:0000313" key="3">
    <source>
        <dbReference type="Proteomes" id="UP000765509"/>
    </source>
</evidence>
<feature type="region of interest" description="Disordered" evidence="1">
    <location>
        <begin position="1"/>
        <end position="37"/>
    </location>
</feature>